<dbReference type="RefSeq" id="WP_311192788.1">
    <property type="nucleotide sequence ID" value="NZ_CP115541.1"/>
</dbReference>
<organism evidence="2 3">
    <name type="scientific">Stenotrophomonas oahuensis</name>
    <dbReference type="NCBI Taxonomy" id="3003271"/>
    <lineage>
        <taxon>Bacteria</taxon>
        <taxon>Pseudomonadati</taxon>
        <taxon>Pseudomonadota</taxon>
        <taxon>Gammaproteobacteria</taxon>
        <taxon>Lysobacterales</taxon>
        <taxon>Lysobacteraceae</taxon>
        <taxon>Stenotrophomonas</taxon>
    </lineage>
</organism>
<feature type="region of interest" description="Disordered" evidence="1">
    <location>
        <begin position="225"/>
        <end position="259"/>
    </location>
</feature>
<dbReference type="EMBL" id="CP115541">
    <property type="protein sequence ID" value="WNH53647.1"/>
    <property type="molecule type" value="Genomic_DNA"/>
</dbReference>
<evidence type="ECO:0000313" key="2">
    <source>
        <dbReference type="EMBL" id="WNH53647.1"/>
    </source>
</evidence>
<proteinExistence type="predicted"/>
<reference evidence="2 3" key="1">
    <citation type="submission" date="2022-12" db="EMBL/GenBank/DDBJ databases">
        <title>Two new species, Stenotrophomonas aracearum and Stenotrophomonas oahuensis, isolated from Anthurium (Araceae family) in Hawaii.</title>
        <authorList>
            <person name="Chunag S.C."/>
            <person name="Dobhal S."/>
            <person name="Alvarez A."/>
            <person name="Arif M."/>
        </authorList>
    </citation>
    <scope>NUCLEOTIDE SEQUENCE [LARGE SCALE GENOMIC DNA]</scope>
    <source>
        <strain evidence="2 3">A5586</strain>
    </source>
</reference>
<dbReference type="Proteomes" id="UP001302072">
    <property type="component" value="Chromosome"/>
</dbReference>
<evidence type="ECO:0000256" key="1">
    <source>
        <dbReference type="SAM" id="MobiDB-lite"/>
    </source>
</evidence>
<name>A0ABY9YSG2_9GAMM</name>
<protein>
    <submittedName>
        <fullName evidence="2">Uncharacterized protein</fullName>
    </submittedName>
</protein>
<gene>
    <name evidence="2" type="ORF">PDM29_05020</name>
</gene>
<evidence type="ECO:0000313" key="3">
    <source>
        <dbReference type="Proteomes" id="UP001302072"/>
    </source>
</evidence>
<keyword evidence="3" id="KW-1185">Reference proteome</keyword>
<accession>A0ABY9YSG2</accession>
<sequence>MQIYAAEARRIAGEHVNRLNNRPRVAARSCPQGFDVDTPWKLALVLLVISNAASAHNAPARAHSAQHATSPVPSTTPCVTFPPLSGSVVVRDISDFLVRPLELARQIYYRIEGDGCNPPESPTEEGILQAADIGVGMLEAALLGPEATVVKDSVASGLNFVADEMEHKPPRTALQNLLLSLVGLKTGRLEPPAIKPPTLSQLPPFEPRSTSIPIFGRAAQAITRRPALDPTRVGSSAGQPRGRVSLPRYHQRSRRTRGAGEWRVLPSARLH</sequence>